<dbReference type="EMBL" id="JAGZSV010000074">
    <property type="protein sequence ID" value="MBS6940848.1"/>
    <property type="molecule type" value="Genomic_DNA"/>
</dbReference>
<dbReference type="Gene3D" id="1.10.357.10">
    <property type="entry name" value="Tetracycline Repressor, domain 2"/>
    <property type="match status" value="1"/>
</dbReference>
<proteinExistence type="predicted"/>
<dbReference type="Proteomes" id="UP000727506">
    <property type="component" value="Unassembled WGS sequence"/>
</dbReference>
<dbReference type="InterPro" id="IPR001647">
    <property type="entry name" value="HTH_TetR"/>
</dbReference>
<keyword evidence="1" id="KW-0238">DNA-binding</keyword>
<dbReference type="SUPFAM" id="SSF46689">
    <property type="entry name" value="Homeodomain-like"/>
    <property type="match status" value="1"/>
</dbReference>
<reference evidence="3" key="1">
    <citation type="submission" date="2021-02" db="EMBL/GenBank/DDBJ databases">
        <title>Infant gut strain persistence is associated with maternal origin, phylogeny, and functional potential including surface adhesion and iron acquisition.</title>
        <authorList>
            <person name="Lou Y.C."/>
        </authorList>
    </citation>
    <scope>NUCLEOTIDE SEQUENCE</scope>
    <source>
        <strain evidence="3">L2_039_000G1_dasL2_039_000G1_concoct_11</strain>
    </source>
</reference>
<dbReference type="Pfam" id="PF00440">
    <property type="entry name" value="TetR_N"/>
    <property type="match status" value="1"/>
</dbReference>
<dbReference type="AlphaFoldDB" id="A0A943YYB1"/>
<accession>A0A943YYB1</accession>
<dbReference type="GO" id="GO:0003677">
    <property type="term" value="F:DNA binding"/>
    <property type="evidence" value="ECO:0007669"/>
    <property type="project" value="UniProtKB-KW"/>
</dbReference>
<organism evidence="3 4">
    <name type="scientific">Slackia piriformis</name>
    <dbReference type="NCBI Taxonomy" id="626934"/>
    <lineage>
        <taxon>Bacteria</taxon>
        <taxon>Bacillati</taxon>
        <taxon>Actinomycetota</taxon>
        <taxon>Coriobacteriia</taxon>
        <taxon>Eggerthellales</taxon>
        <taxon>Eggerthellaceae</taxon>
        <taxon>Slackia</taxon>
    </lineage>
</organism>
<gene>
    <name evidence="3" type="ORF">KH142_05105</name>
</gene>
<feature type="domain" description="HTH tetR-type" evidence="2">
    <location>
        <begin position="33"/>
        <end position="58"/>
    </location>
</feature>
<comment type="caution">
    <text evidence="3">The sequence shown here is derived from an EMBL/GenBank/DDBJ whole genome shotgun (WGS) entry which is preliminary data.</text>
</comment>
<evidence type="ECO:0000313" key="4">
    <source>
        <dbReference type="Proteomes" id="UP000727506"/>
    </source>
</evidence>
<sequence length="190" mass="22622">MSPDLCGGGIFDSPDVKTKMKILHAVDRSLDCITISEICKNAGISRQTFYRHFKSKYDIPSWHTIFCRQFYLNEIGRSINWETGYYHHLRLITEERDFYRKSIQYTINEPFGQTIIPESRKNVIFETLARYRKIPINHNMRFIVETFSKLECEVLNDWMRQGRETNLAQWTDDLLSIVPDRLYRAMQIDP</sequence>
<evidence type="ECO:0000259" key="2">
    <source>
        <dbReference type="Pfam" id="PF00440"/>
    </source>
</evidence>
<evidence type="ECO:0000256" key="1">
    <source>
        <dbReference type="ARBA" id="ARBA00023125"/>
    </source>
</evidence>
<protein>
    <submittedName>
        <fullName evidence="3">TetR family transcriptional regulator</fullName>
    </submittedName>
</protein>
<dbReference type="InterPro" id="IPR009057">
    <property type="entry name" value="Homeodomain-like_sf"/>
</dbReference>
<evidence type="ECO:0000313" key="3">
    <source>
        <dbReference type="EMBL" id="MBS6940848.1"/>
    </source>
</evidence>
<name>A0A943YYB1_9ACTN</name>